<keyword evidence="1" id="KW-0812">Transmembrane</keyword>
<reference evidence="2 3" key="1">
    <citation type="journal article" date="2006" name="Genome Res.">
        <title>Skewed genomic variability in strains of the toxigenic bacterial pathogen, Clostridium perfringens.</title>
        <authorList>
            <person name="Myers G.S."/>
            <person name="Rasko D.A."/>
            <person name="Cheung J.K."/>
            <person name="Ravel J."/>
            <person name="Seshadri R."/>
            <person name="Deboy R.T."/>
            <person name="Ren Q."/>
            <person name="Varga J."/>
            <person name="Awad M.M."/>
            <person name="Brinkac L.M."/>
            <person name="Daugherty S.C."/>
            <person name="Haft D.H."/>
            <person name="Dodson R.J."/>
            <person name="Madupu R."/>
            <person name="Nelson W.C."/>
            <person name="Rosovitz M.J."/>
            <person name="Sullivan S.A."/>
            <person name="Khouri H."/>
            <person name="Dimitrov G.I."/>
            <person name="Watkins K.L."/>
            <person name="Mulligan S."/>
            <person name="Benton J."/>
            <person name="Radune D."/>
            <person name="Fisher D.J."/>
            <person name="Atkins H.S."/>
            <person name="Hiscox T."/>
            <person name="Jost B.H."/>
            <person name="Billington S.J."/>
            <person name="Songer J.G."/>
            <person name="McClane B.A."/>
            <person name="Titball R.W."/>
            <person name="Rood J.I."/>
            <person name="Melville S.B."/>
            <person name="Paulsen I.T."/>
        </authorList>
    </citation>
    <scope>NUCLEOTIDE SEQUENCE [LARGE SCALE GENOMIC DNA]</scope>
    <source>
        <strain evidence="3">SM101 / Type A</strain>
    </source>
</reference>
<dbReference type="BioCyc" id="CPER289380:GI76-783-MONOMER"/>
<feature type="transmembrane region" description="Helical" evidence="1">
    <location>
        <begin position="65"/>
        <end position="85"/>
    </location>
</feature>
<dbReference type="EMBL" id="CP000312">
    <property type="protein sequence ID" value="ABG85730.1"/>
    <property type="molecule type" value="Genomic_DNA"/>
</dbReference>
<sequence>MFSLLTFEFTNYVNCKIYNLISSNKMLNSKNIFRYIFALYLVVLSTIFLISTFIFEFLRISNADLIQYINIIKVIVIIYIFILPFTKISKIYNQLNRDELYSSFLFNTNISFKGYIFIRVLIHSIFLLTLTGLSVIAILFSIQISLGYGVGYSLSFLIKYFIYCIYFLQLRMILISYRIIAGKYNAIFNFCIICISLILIIFKNINIQLLKLSINNLIALISSNYLLVLLVLTVFNFILLNKSEVSLKQKVLEYKNKNKLAKKIYLLKERNSLFKIILLKEITSLIRHKELKNILFKLILPLVIINFFIVIIFNINLDINIIIMGSIMLYTTILVSAFRKYLFISSEKFCIKYIIFSNVVINKFVYNKIIIYLIIINFLILTPINVFLILSKSILDYMYCNIGGISYISTVVCIEYFSDAIFPNFNKEQYSNDKINSKGNLIAQIILSIYVWLTISVNSILGILNYKGILLKKGFVLSTSLINLIIASIFIYIMIFYYKRKEKAYWIL</sequence>
<feature type="transmembrane region" description="Helical" evidence="1">
    <location>
        <begin position="294"/>
        <end position="313"/>
    </location>
</feature>
<dbReference type="AlphaFoldDB" id="Q0SUW8"/>
<feature type="transmembrane region" description="Helical" evidence="1">
    <location>
        <begin position="217"/>
        <end position="240"/>
    </location>
</feature>
<feature type="transmembrane region" description="Helical" evidence="1">
    <location>
        <begin position="475"/>
        <end position="498"/>
    </location>
</feature>
<feature type="transmembrane region" description="Helical" evidence="1">
    <location>
        <begin position="32"/>
        <end position="58"/>
    </location>
</feature>
<proteinExistence type="predicted"/>
<feature type="transmembrane region" description="Helical" evidence="1">
    <location>
        <begin position="186"/>
        <end position="205"/>
    </location>
</feature>
<feature type="transmembrane region" description="Helical" evidence="1">
    <location>
        <begin position="152"/>
        <end position="174"/>
    </location>
</feature>
<feature type="transmembrane region" description="Helical" evidence="1">
    <location>
        <begin position="439"/>
        <end position="463"/>
    </location>
</feature>
<dbReference type="Proteomes" id="UP000001824">
    <property type="component" value="Chromosome"/>
</dbReference>
<evidence type="ECO:0000313" key="2">
    <source>
        <dbReference type="EMBL" id="ABG85730.1"/>
    </source>
</evidence>
<feature type="transmembrane region" description="Helical" evidence="1">
    <location>
        <begin position="396"/>
        <end position="418"/>
    </location>
</feature>
<name>Q0SUW8_CLOPS</name>
<feature type="transmembrane region" description="Helical" evidence="1">
    <location>
        <begin position="369"/>
        <end position="390"/>
    </location>
</feature>
<dbReference type="KEGG" id="cpr:CPR_0763"/>
<evidence type="ECO:0000256" key="1">
    <source>
        <dbReference type="SAM" id="Phobius"/>
    </source>
</evidence>
<feature type="transmembrane region" description="Helical" evidence="1">
    <location>
        <begin position="319"/>
        <end position="338"/>
    </location>
</feature>
<feature type="transmembrane region" description="Helical" evidence="1">
    <location>
        <begin position="125"/>
        <end position="146"/>
    </location>
</feature>
<keyword evidence="1" id="KW-0472">Membrane</keyword>
<evidence type="ECO:0000313" key="3">
    <source>
        <dbReference type="Proteomes" id="UP000001824"/>
    </source>
</evidence>
<keyword evidence="1" id="KW-1133">Transmembrane helix</keyword>
<protein>
    <submittedName>
        <fullName evidence="2">Putative membrane protein</fullName>
    </submittedName>
</protein>
<organism evidence="2 3">
    <name type="scientific">Clostridium perfringens (strain SM101 / Type A)</name>
    <dbReference type="NCBI Taxonomy" id="289380"/>
    <lineage>
        <taxon>Bacteria</taxon>
        <taxon>Bacillati</taxon>
        <taxon>Bacillota</taxon>
        <taxon>Clostridia</taxon>
        <taxon>Eubacteriales</taxon>
        <taxon>Clostridiaceae</taxon>
        <taxon>Clostridium</taxon>
    </lineage>
</organism>
<accession>Q0SUW8</accession>
<gene>
    <name evidence="2" type="ordered locus">CPR_0763</name>
</gene>